<organism evidence="2 3">
    <name type="scientific">Paractinoplanes toevensis</name>
    <dbReference type="NCBI Taxonomy" id="571911"/>
    <lineage>
        <taxon>Bacteria</taxon>
        <taxon>Bacillati</taxon>
        <taxon>Actinomycetota</taxon>
        <taxon>Actinomycetes</taxon>
        <taxon>Micromonosporales</taxon>
        <taxon>Micromonosporaceae</taxon>
        <taxon>Paractinoplanes</taxon>
    </lineage>
</organism>
<dbReference type="AlphaFoldDB" id="A0A919T6S8"/>
<dbReference type="InterPro" id="IPR043917">
    <property type="entry name" value="DUF5753"/>
</dbReference>
<evidence type="ECO:0000313" key="2">
    <source>
        <dbReference type="EMBL" id="GIM89086.1"/>
    </source>
</evidence>
<evidence type="ECO:0000313" key="3">
    <source>
        <dbReference type="Proteomes" id="UP000677082"/>
    </source>
</evidence>
<dbReference type="Proteomes" id="UP000677082">
    <property type="component" value="Unassembled WGS sequence"/>
</dbReference>
<feature type="domain" description="DUF5753" evidence="1">
    <location>
        <begin position="6"/>
        <end position="91"/>
    </location>
</feature>
<comment type="caution">
    <text evidence="2">The sequence shown here is derived from an EMBL/GenBank/DDBJ whole genome shotgun (WGS) entry which is preliminary data.</text>
</comment>
<gene>
    <name evidence="2" type="ORF">Ato02nite_008790</name>
</gene>
<keyword evidence="3" id="KW-1185">Reference proteome</keyword>
<accession>A0A919T6S8</accession>
<evidence type="ECO:0000259" key="1">
    <source>
        <dbReference type="Pfam" id="PF19054"/>
    </source>
</evidence>
<reference evidence="2 3" key="1">
    <citation type="submission" date="2021-03" db="EMBL/GenBank/DDBJ databases">
        <title>Whole genome shotgun sequence of Actinoplanes toevensis NBRC 105298.</title>
        <authorList>
            <person name="Komaki H."/>
            <person name="Tamura T."/>
        </authorList>
    </citation>
    <scope>NUCLEOTIDE SEQUENCE [LARGE SCALE GENOMIC DNA]</scope>
    <source>
        <strain evidence="2 3">NBRC 105298</strain>
    </source>
</reference>
<dbReference type="EMBL" id="BOQN01000011">
    <property type="protein sequence ID" value="GIM89086.1"/>
    <property type="molecule type" value="Genomic_DNA"/>
</dbReference>
<proteinExistence type="predicted"/>
<protein>
    <recommendedName>
        <fullName evidence="1">DUF5753 domain-containing protein</fullName>
    </recommendedName>
</protein>
<name>A0A919T6S8_9ACTN</name>
<dbReference type="Pfam" id="PF19054">
    <property type="entry name" value="DUF5753"/>
    <property type="match status" value="1"/>
</dbReference>
<sequence>MVLPGLLAMSELPAVTFRILPYDVGEHPLLGASIAILDFPEPTDSGLVYLEGFGRSRNFLRLANEVARYRDEFELLSRRCLDRRRTTAMIDGVLDRND</sequence>